<dbReference type="EMBL" id="KV428735">
    <property type="protein sequence ID" value="KZT31212.1"/>
    <property type="molecule type" value="Genomic_DNA"/>
</dbReference>
<name>A0A165WJ24_9AGAM</name>
<accession>A0A165WJ24</accession>
<dbReference type="Proteomes" id="UP000076798">
    <property type="component" value="Unassembled WGS sequence"/>
</dbReference>
<organism evidence="1 2">
    <name type="scientific">Sistotremastrum suecicum HHB10207 ss-3</name>
    <dbReference type="NCBI Taxonomy" id="1314776"/>
    <lineage>
        <taxon>Eukaryota</taxon>
        <taxon>Fungi</taxon>
        <taxon>Dikarya</taxon>
        <taxon>Basidiomycota</taxon>
        <taxon>Agaricomycotina</taxon>
        <taxon>Agaricomycetes</taxon>
        <taxon>Sistotremastrales</taxon>
        <taxon>Sistotremastraceae</taxon>
        <taxon>Sistotremastrum</taxon>
    </lineage>
</organism>
<evidence type="ECO:0000313" key="1">
    <source>
        <dbReference type="EMBL" id="KZT31212.1"/>
    </source>
</evidence>
<gene>
    <name evidence="1" type="ORF">SISSUDRAFT_1056590</name>
</gene>
<reference evidence="1 2" key="1">
    <citation type="journal article" date="2016" name="Mol. Biol. Evol.">
        <title>Comparative Genomics of Early-Diverging Mushroom-Forming Fungi Provides Insights into the Origins of Lignocellulose Decay Capabilities.</title>
        <authorList>
            <person name="Nagy L.G."/>
            <person name="Riley R."/>
            <person name="Tritt A."/>
            <person name="Adam C."/>
            <person name="Daum C."/>
            <person name="Floudas D."/>
            <person name="Sun H."/>
            <person name="Yadav J.S."/>
            <person name="Pangilinan J."/>
            <person name="Larsson K.H."/>
            <person name="Matsuura K."/>
            <person name="Barry K."/>
            <person name="Labutti K."/>
            <person name="Kuo R."/>
            <person name="Ohm R.A."/>
            <person name="Bhattacharya S.S."/>
            <person name="Shirouzu T."/>
            <person name="Yoshinaga Y."/>
            <person name="Martin F.M."/>
            <person name="Grigoriev I.V."/>
            <person name="Hibbett D.S."/>
        </authorList>
    </citation>
    <scope>NUCLEOTIDE SEQUENCE [LARGE SCALE GENOMIC DNA]</scope>
    <source>
        <strain evidence="1 2">HHB10207 ss-3</strain>
    </source>
</reference>
<evidence type="ECO:0000313" key="2">
    <source>
        <dbReference type="Proteomes" id="UP000076798"/>
    </source>
</evidence>
<protein>
    <submittedName>
        <fullName evidence="1">Uncharacterized protein</fullName>
    </submittedName>
</protein>
<proteinExistence type="predicted"/>
<sequence length="154" mass="16902">MKNTSSLEATGPDATDLLHSLKTEPALGNALVSLKVWDFGASLHVPQSSTPEAIARARQHQISLQMTCLSSFFWAHQGKADARVPGVEPLLIGAARYNDEDVFCIHPPARNLAADELKADVLFQSELSERRLVPQRIDNSWWDRCSGLTVANPV</sequence>
<dbReference type="AlphaFoldDB" id="A0A165WJ24"/>
<keyword evidence="2" id="KW-1185">Reference proteome</keyword>